<dbReference type="Proteomes" id="UP000195442">
    <property type="component" value="Unassembled WGS sequence"/>
</dbReference>
<gene>
    <name evidence="1" type="ORF">CRENPOLYSF2_3040006</name>
</gene>
<evidence type="ECO:0000313" key="1">
    <source>
        <dbReference type="EMBL" id="SJM93022.1"/>
    </source>
</evidence>
<dbReference type="EMBL" id="FUKJ01000229">
    <property type="protein sequence ID" value="SJM93022.1"/>
    <property type="molecule type" value="Genomic_DNA"/>
</dbReference>
<reference evidence="2" key="1">
    <citation type="submission" date="2017-02" db="EMBL/GenBank/DDBJ databases">
        <authorList>
            <person name="Daims H."/>
        </authorList>
    </citation>
    <scope>NUCLEOTIDE SEQUENCE [LARGE SCALE GENOMIC DNA]</scope>
</reference>
<dbReference type="AlphaFoldDB" id="A0A1R4H9T6"/>
<evidence type="ECO:0000313" key="2">
    <source>
        <dbReference type="Proteomes" id="UP000195442"/>
    </source>
</evidence>
<keyword evidence="2" id="KW-1185">Reference proteome</keyword>
<sequence>MFFNAKKLINLRGCFFKLLFFALILLSTRGLAAECGILRLQTHRSLGTAITHNKCPVATDLSLASVIELQAGTRVWLESVEKSQQAEGYQIVCLNKSAAVQKLKIVRATTPWLASLSLPDCSSWLANRLACKQPGNQNEVLLCAISQKPSPVVMRAVQSKTSVTVRGFDDHLQRQSPPEQRKWARFVSPGINLCRRLLNTNQAITLSWTIETTGTVSHASIVESGIDRQFSACALEALEHIDFPDVAHETRLTVSF</sequence>
<dbReference type="RefSeq" id="WP_087147217.1">
    <property type="nucleotide sequence ID" value="NZ_FUKJ01000229.1"/>
</dbReference>
<dbReference type="OrthoDB" id="9821917at2"/>
<proteinExistence type="predicted"/>
<organism evidence="1 2">
    <name type="scientific">Crenothrix polyspora</name>
    <dbReference type="NCBI Taxonomy" id="360316"/>
    <lineage>
        <taxon>Bacteria</taxon>
        <taxon>Pseudomonadati</taxon>
        <taxon>Pseudomonadota</taxon>
        <taxon>Gammaproteobacteria</taxon>
        <taxon>Methylococcales</taxon>
        <taxon>Crenotrichaceae</taxon>
        <taxon>Crenothrix</taxon>
    </lineage>
</organism>
<protein>
    <submittedName>
        <fullName evidence="1">Uncharacterized protein</fullName>
    </submittedName>
</protein>
<accession>A0A1R4H9T6</accession>
<name>A0A1R4H9T6_9GAMM</name>